<dbReference type="AlphaFoldDB" id="A0A371YV23"/>
<dbReference type="PROSITE" id="PS51257">
    <property type="entry name" value="PROKAR_LIPOPROTEIN"/>
    <property type="match status" value="1"/>
</dbReference>
<feature type="transmembrane region" description="Helical" evidence="1">
    <location>
        <begin position="109"/>
        <end position="131"/>
    </location>
</feature>
<name>A0A371YV23_9GAMM</name>
<proteinExistence type="predicted"/>
<feature type="transmembrane region" description="Helical" evidence="1">
    <location>
        <begin position="40"/>
        <end position="58"/>
    </location>
</feature>
<evidence type="ECO:0000313" key="2">
    <source>
        <dbReference type="EMBL" id="RFC85298.1"/>
    </source>
</evidence>
<sequence>MIKIKYLNIFWLIIPILFLQPSFACGCGGENSLSLGYQILTWMIRLIVLFIYLIPSLWFVKFYQFLSLKIVHFIVPHMILFLMIGVLFNTDTLGLMKIYDQIRDVIPPFFVIVVVGIFALFLWFYPILYILKMNGKRTTSKV</sequence>
<keyword evidence="1" id="KW-1133">Transmembrane helix</keyword>
<reference evidence="2 3" key="1">
    <citation type="submission" date="2018-08" db="EMBL/GenBank/DDBJ databases">
        <title>The draft genome of Acinetobacter sichuanensis strain WCHAc060041.</title>
        <authorList>
            <person name="Qin J."/>
            <person name="Feng Y."/>
            <person name="Zong Z."/>
        </authorList>
    </citation>
    <scope>NUCLEOTIDE SEQUENCE [LARGE SCALE GENOMIC DNA]</scope>
    <source>
        <strain evidence="2 3">WCHAc060041</strain>
    </source>
</reference>
<organism evidence="2 3">
    <name type="scientific">Acinetobacter sichuanensis</name>
    <dbReference type="NCBI Taxonomy" id="2136183"/>
    <lineage>
        <taxon>Bacteria</taxon>
        <taxon>Pseudomonadati</taxon>
        <taxon>Pseudomonadota</taxon>
        <taxon>Gammaproteobacteria</taxon>
        <taxon>Moraxellales</taxon>
        <taxon>Moraxellaceae</taxon>
        <taxon>Acinetobacter</taxon>
    </lineage>
</organism>
<evidence type="ECO:0000256" key="1">
    <source>
        <dbReference type="SAM" id="Phobius"/>
    </source>
</evidence>
<accession>A0A371YV23</accession>
<evidence type="ECO:0000313" key="3">
    <source>
        <dbReference type="Proteomes" id="UP000240957"/>
    </source>
</evidence>
<keyword evidence="1" id="KW-0472">Membrane</keyword>
<comment type="caution">
    <text evidence="2">The sequence shown here is derived from an EMBL/GenBank/DDBJ whole genome shotgun (WGS) entry which is preliminary data.</text>
</comment>
<dbReference type="Proteomes" id="UP000240957">
    <property type="component" value="Unassembled WGS sequence"/>
</dbReference>
<gene>
    <name evidence="2" type="ORF">C9E89_002655</name>
</gene>
<dbReference type="EMBL" id="PYIX02000002">
    <property type="protein sequence ID" value="RFC85298.1"/>
    <property type="molecule type" value="Genomic_DNA"/>
</dbReference>
<keyword evidence="1" id="KW-0812">Transmembrane</keyword>
<feature type="transmembrane region" description="Helical" evidence="1">
    <location>
        <begin position="70"/>
        <end position="89"/>
    </location>
</feature>
<protein>
    <submittedName>
        <fullName evidence="2">Uncharacterized protein</fullName>
    </submittedName>
</protein>